<proteinExistence type="predicted"/>
<dbReference type="Gene3D" id="2.40.400.10">
    <property type="entry name" value="Acetoacetate decarboxylase-like"/>
    <property type="match status" value="1"/>
</dbReference>
<gene>
    <name evidence="1" type="ORF">GCM10010191_02720</name>
</gene>
<comment type="caution">
    <text evidence="1">The sequence shown here is derived from an EMBL/GenBank/DDBJ whole genome shotgun (WGS) entry which is preliminary data.</text>
</comment>
<evidence type="ECO:0000313" key="2">
    <source>
        <dbReference type="Proteomes" id="UP001501231"/>
    </source>
</evidence>
<name>A0ABN3IAG6_9ACTN</name>
<reference evidence="1 2" key="1">
    <citation type="journal article" date="2019" name="Int. J. Syst. Evol. Microbiol.">
        <title>The Global Catalogue of Microorganisms (GCM) 10K type strain sequencing project: providing services to taxonomists for standard genome sequencing and annotation.</title>
        <authorList>
            <consortium name="The Broad Institute Genomics Platform"/>
            <consortium name="The Broad Institute Genome Sequencing Center for Infectious Disease"/>
            <person name="Wu L."/>
            <person name="Ma J."/>
        </authorList>
    </citation>
    <scope>NUCLEOTIDE SEQUENCE [LARGE SCALE GENOMIC DNA]</scope>
    <source>
        <strain evidence="1 2">JCM 3325</strain>
    </source>
</reference>
<evidence type="ECO:0000313" key="1">
    <source>
        <dbReference type="EMBL" id="GAA2399289.1"/>
    </source>
</evidence>
<dbReference type="SUPFAM" id="SSF160104">
    <property type="entry name" value="Acetoacetate decarboxylase-like"/>
    <property type="match status" value="1"/>
</dbReference>
<dbReference type="InterPro" id="IPR010451">
    <property type="entry name" value="Acetoacetate_decarboxylase"/>
</dbReference>
<sequence>MSGPFTFEPDRIYRMPVLFGPTPGPRQRLDDSRWHGSPSPHQTTVWADFTADRGRLESLLPEGFRLDGTPTVRVRFRYLTRIAWLAGRGYNILDLAVPVVYEGGADPVRGDLVLVLWESLADPIISGREELGYAKLYAEIPPARGAADAGYVAAHASWDGFTFAALSVEGIGDPKPAGSGDAEAPLLHVKYMPSTTGTGVPDAHYVTVTPADYPKRRVLDRRTGTRATVEFTAGDFDRLPTLYHITGQLAGLGLSETTACGVLTTLGGKNLSDQYPAP</sequence>
<organism evidence="1 2">
    <name type="scientific">Actinomadura vinacea</name>
    <dbReference type="NCBI Taxonomy" id="115336"/>
    <lineage>
        <taxon>Bacteria</taxon>
        <taxon>Bacillati</taxon>
        <taxon>Actinomycetota</taxon>
        <taxon>Actinomycetes</taxon>
        <taxon>Streptosporangiales</taxon>
        <taxon>Thermomonosporaceae</taxon>
        <taxon>Actinomadura</taxon>
    </lineage>
</organism>
<dbReference type="Pfam" id="PF06314">
    <property type="entry name" value="ADC"/>
    <property type="match status" value="1"/>
</dbReference>
<dbReference type="Proteomes" id="UP001501231">
    <property type="component" value="Unassembled WGS sequence"/>
</dbReference>
<dbReference type="InterPro" id="IPR023375">
    <property type="entry name" value="ADC_dom_sf"/>
</dbReference>
<dbReference type="EMBL" id="BAAARW010000001">
    <property type="protein sequence ID" value="GAA2399289.1"/>
    <property type="molecule type" value="Genomic_DNA"/>
</dbReference>
<dbReference type="RefSeq" id="WP_344586398.1">
    <property type="nucleotide sequence ID" value="NZ_BAAARW010000001.1"/>
</dbReference>
<accession>A0ABN3IAG6</accession>
<protein>
    <submittedName>
        <fullName evidence="1">Acetoacetate decarboxylase family protein</fullName>
    </submittedName>
</protein>
<keyword evidence="2" id="KW-1185">Reference proteome</keyword>